<feature type="domain" description="SGNH" evidence="3">
    <location>
        <begin position="458"/>
        <end position="677"/>
    </location>
</feature>
<feature type="transmembrane region" description="Helical" evidence="1">
    <location>
        <begin position="221"/>
        <end position="240"/>
    </location>
</feature>
<feature type="transmembrane region" description="Helical" evidence="1">
    <location>
        <begin position="159"/>
        <end position="178"/>
    </location>
</feature>
<dbReference type="InterPro" id="IPR043968">
    <property type="entry name" value="SGNH"/>
</dbReference>
<gene>
    <name evidence="4" type="ORF">SAMN02799620_05069</name>
</gene>
<organism evidence="4 5">
    <name type="scientific">Mycolicibacterium fluoranthenivorans</name>
    <dbReference type="NCBI Taxonomy" id="258505"/>
    <lineage>
        <taxon>Bacteria</taxon>
        <taxon>Bacillati</taxon>
        <taxon>Actinomycetota</taxon>
        <taxon>Actinomycetes</taxon>
        <taxon>Mycobacteriales</taxon>
        <taxon>Mycobacteriaceae</taxon>
        <taxon>Mycolicibacterium</taxon>
    </lineage>
</organism>
<feature type="domain" description="Acyltransferase 3" evidence="2">
    <location>
        <begin position="4"/>
        <end position="324"/>
    </location>
</feature>
<dbReference type="AlphaFoldDB" id="A0A1G4WVJ0"/>
<dbReference type="Proteomes" id="UP000199707">
    <property type="component" value="Unassembled WGS sequence"/>
</dbReference>
<evidence type="ECO:0000259" key="3">
    <source>
        <dbReference type="Pfam" id="PF19040"/>
    </source>
</evidence>
<dbReference type="GO" id="GO:0009103">
    <property type="term" value="P:lipopolysaccharide biosynthetic process"/>
    <property type="evidence" value="ECO:0007669"/>
    <property type="project" value="TreeGrafter"/>
</dbReference>
<evidence type="ECO:0000256" key="1">
    <source>
        <dbReference type="SAM" id="Phobius"/>
    </source>
</evidence>
<keyword evidence="4" id="KW-0378">Hydrolase</keyword>
<evidence type="ECO:0000313" key="5">
    <source>
        <dbReference type="Proteomes" id="UP000199707"/>
    </source>
</evidence>
<dbReference type="Pfam" id="PF01757">
    <property type="entry name" value="Acyl_transf_3"/>
    <property type="match status" value="1"/>
</dbReference>
<feature type="transmembrane region" description="Helical" evidence="1">
    <location>
        <begin position="198"/>
        <end position="214"/>
    </location>
</feature>
<dbReference type="STRING" id="1502745.SAMN02799620_05069"/>
<keyword evidence="4" id="KW-0808">Transferase</keyword>
<evidence type="ECO:0000313" key="4">
    <source>
        <dbReference type="EMBL" id="SCX30460.1"/>
    </source>
</evidence>
<reference evidence="5" key="1">
    <citation type="submission" date="2016-10" db="EMBL/GenBank/DDBJ databases">
        <authorList>
            <person name="Varghese N."/>
            <person name="Submissions S."/>
        </authorList>
    </citation>
    <scope>NUCLEOTIDE SEQUENCE [LARGE SCALE GENOMIC DNA]</scope>
    <source>
        <strain evidence="5">UNC267MFSha1.1M11</strain>
    </source>
</reference>
<feature type="transmembrane region" description="Helical" evidence="1">
    <location>
        <begin position="59"/>
        <end position="80"/>
    </location>
</feature>
<dbReference type="EMBL" id="FMUB01000012">
    <property type="protein sequence ID" value="SCX30460.1"/>
    <property type="molecule type" value="Genomic_DNA"/>
</dbReference>
<dbReference type="GO" id="GO:0016787">
    <property type="term" value="F:hydrolase activity"/>
    <property type="evidence" value="ECO:0007669"/>
    <property type="project" value="UniProtKB-KW"/>
</dbReference>
<dbReference type="PANTHER" id="PTHR23028">
    <property type="entry name" value="ACETYLTRANSFERASE"/>
    <property type="match status" value="1"/>
</dbReference>
<keyword evidence="1" id="KW-0812">Transmembrane</keyword>
<feature type="transmembrane region" description="Helical" evidence="1">
    <location>
        <begin position="246"/>
        <end position="264"/>
    </location>
</feature>
<feature type="transmembrane region" description="Helical" evidence="1">
    <location>
        <begin position="20"/>
        <end position="39"/>
    </location>
</feature>
<dbReference type="SUPFAM" id="SSF52266">
    <property type="entry name" value="SGNH hydrolase"/>
    <property type="match status" value="1"/>
</dbReference>
<feature type="transmembrane region" description="Helical" evidence="1">
    <location>
        <begin position="359"/>
        <end position="379"/>
    </location>
</feature>
<name>A0A1G4WVJ0_9MYCO</name>
<dbReference type="Pfam" id="PF19040">
    <property type="entry name" value="SGNH"/>
    <property type="match status" value="1"/>
</dbReference>
<keyword evidence="4" id="KW-0012">Acyltransferase</keyword>
<protein>
    <submittedName>
        <fullName evidence="4">Peptidoglycan/LPS O-acetylase OafA/YrhL, contains acyltransferase and SGNH-hydrolase domains</fullName>
    </submittedName>
</protein>
<dbReference type="GO" id="GO:0016020">
    <property type="term" value="C:membrane"/>
    <property type="evidence" value="ECO:0007669"/>
    <property type="project" value="TreeGrafter"/>
</dbReference>
<keyword evidence="1" id="KW-0472">Membrane</keyword>
<keyword evidence="1" id="KW-1133">Transmembrane helix</keyword>
<accession>A0A1G4WVJ0</accession>
<dbReference type="GO" id="GO:0016747">
    <property type="term" value="F:acyltransferase activity, transferring groups other than amino-acyl groups"/>
    <property type="evidence" value="ECO:0007669"/>
    <property type="project" value="InterPro"/>
</dbReference>
<feature type="transmembrane region" description="Helical" evidence="1">
    <location>
        <begin position="285"/>
        <end position="303"/>
    </location>
</feature>
<feature type="transmembrane region" description="Helical" evidence="1">
    <location>
        <begin position="309"/>
        <end position="329"/>
    </location>
</feature>
<dbReference type="InterPro" id="IPR002656">
    <property type="entry name" value="Acyl_transf_3_dom"/>
</dbReference>
<feature type="transmembrane region" description="Helical" evidence="1">
    <location>
        <begin position="123"/>
        <end position="147"/>
    </location>
</feature>
<dbReference type="InterPro" id="IPR050879">
    <property type="entry name" value="Acyltransferase_3"/>
</dbReference>
<evidence type="ECO:0000259" key="2">
    <source>
        <dbReference type="Pfam" id="PF01757"/>
    </source>
</evidence>
<proteinExistence type="predicted"/>
<sequence length="697" mass="75171">MVAVLAVFANHLWSLPGGGFVGIDVFFVISGFLVTGNLLRDGERAGRVSFRHFYGNRFLRIVPVATLVLILTYVAATLLFPPFRAQQVGADAIWAFLFVSNWRFAMLGTDQFGASSVSPILHYWSLSIGEQFTFVWPIVIFVICLVAIRKRWDHRHRMLSAACAMGVVIVASLAWSIYESAASPMWAYFNTFARVWELGVGALVATAAGILVKIPAGLKPFLTWLGLGAIAVSMIVIGGGSSGFPAPLALLPVCGAVLVIVAGIGGEPRYQGFLCNPASNYIGNISYSLYLVHWPVIVILGAIMDANIYFYLCVLALSFGLAIGSYHFVENPLRRADWQKFRVGVQKVRRRKWPAARPNPYAAVSVLALLIVALCLYTMRPETYHQKLPPLDIPVASDETDVLDQPGSAGPPPGSGPLASALHEEIVAALAATAWPHLDPSLESVINGPQIAPDVTRCGADALPNIEQCTWGEATAQTRILVVGDSVALSYVGTLREMALNSAGRIQVHTEATFGCTFANDIIDRPSLTPACKGRIQHAIDVINSTKPSVVLIANSYMPKRILGSERDMKQTEWAKTLRDAIAKFQGSAGKVVLVSAPPGDANITDCYGARSSTPADCVGRVTNQWSSVAGVERDLAKSVGGTWIDSRPWFCSGGRLCPSFIGPVPTKHDMLHMSIAYGQKLYAVMQESLKQSGVLG</sequence>
<dbReference type="PANTHER" id="PTHR23028:SF53">
    <property type="entry name" value="ACYL_TRANSF_3 DOMAIN-CONTAINING PROTEIN"/>
    <property type="match status" value="1"/>
</dbReference>